<reference evidence="1 2" key="1">
    <citation type="journal article" date="2021" name="Nat. Commun.">
        <title>Incipient diploidization of the medicinal plant Perilla within 10,000 years.</title>
        <authorList>
            <person name="Zhang Y."/>
            <person name="Shen Q."/>
            <person name="Leng L."/>
            <person name="Zhang D."/>
            <person name="Chen S."/>
            <person name="Shi Y."/>
            <person name="Ning Z."/>
            <person name="Chen S."/>
        </authorList>
    </citation>
    <scope>NUCLEOTIDE SEQUENCE [LARGE SCALE GENOMIC DNA]</scope>
    <source>
        <strain evidence="2">cv. PC099</strain>
    </source>
</reference>
<keyword evidence="1" id="KW-0371">Homeobox</keyword>
<proteinExistence type="predicted"/>
<evidence type="ECO:0000313" key="2">
    <source>
        <dbReference type="Proteomes" id="UP001190926"/>
    </source>
</evidence>
<gene>
    <name evidence="1" type="ORF">C2S53_018233</name>
</gene>
<evidence type="ECO:0000313" key="1">
    <source>
        <dbReference type="EMBL" id="KAH6837135.1"/>
    </source>
</evidence>
<dbReference type="GO" id="GO:0003677">
    <property type="term" value="F:DNA binding"/>
    <property type="evidence" value="ECO:0007669"/>
    <property type="project" value="UniProtKB-KW"/>
</dbReference>
<comment type="caution">
    <text evidence="1">The sequence shown here is derived from an EMBL/GenBank/DDBJ whole genome shotgun (WGS) entry which is preliminary data.</text>
</comment>
<accession>A0AAD4JQ88</accession>
<name>A0AAD4JQ88_PERFH</name>
<protein>
    <submittedName>
        <fullName evidence="1">Homeobox-leucine zipper family protein / lipid-binding START domain-containing protein</fullName>
    </submittedName>
</protein>
<dbReference type="Proteomes" id="UP001190926">
    <property type="component" value="Unassembled WGS sequence"/>
</dbReference>
<keyword evidence="2" id="KW-1185">Reference proteome</keyword>
<organism evidence="1 2">
    <name type="scientific">Perilla frutescens var. hirtella</name>
    <name type="common">Perilla citriodora</name>
    <name type="synonym">Perilla setoyensis</name>
    <dbReference type="NCBI Taxonomy" id="608512"/>
    <lineage>
        <taxon>Eukaryota</taxon>
        <taxon>Viridiplantae</taxon>
        <taxon>Streptophyta</taxon>
        <taxon>Embryophyta</taxon>
        <taxon>Tracheophyta</taxon>
        <taxon>Spermatophyta</taxon>
        <taxon>Magnoliopsida</taxon>
        <taxon>eudicotyledons</taxon>
        <taxon>Gunneridae</taxon>
        <taxon>Pentapetalae</taxon>
        <taxon>asterids</taxon>
        <taxon>lamiids</taxon>
        <taxon>Lamiales</taxon>
        <taxon>Lamiaceae</taxon>
        <taxon>Nepetoideae</taxon>
        <taxon>Elsholtzieae</taxon>
        <taxon>Perilla</taxon>
    </lineage>
</organism>
<keyword evidence="1" id="KW-0238">DNA-binding</keyword>
<dbReference type="EMBL" id="SDAM02000019">
    <property type="protein sequence ID" value="KAH6837135.1"/>
    <property type="molecule type" value="Genomic_DNA"/>
</dbReference>
<sequence length="116" mass="13109">MLKFLLPGEISYRLPPKTSFPLLHQTSSDLLAHQKPRWKPTPSSESHFPPLCRRSYGLELEESLTEFLGKATGTHIDCVKIIELEVAEILKMVSIGSVTVNTLIYQVQFPQEMEGL</sequence>
<dbReference type="AlphaFoldDB" id="A0AAD4JQ88"/>